<dbReference type="PANTHER" id="PTHR35040:SF7">
    <property type="entry name" value="FIBRONECTIN TYPE-III DOMAIN-CONTAINING PROTEIN-RELATED"/>
    <property type="match status" value="1"/>
</dbReference>
<protein>
    <submittedName>
        <fullName evidence="1">Spherulation-specific family 4</fullName>
    </submittedName>
</protein>
<dbReference type="OrthoDB" id="5342184at2759"/>
<proteinExistence type="predicted"/>
<name>A0A6A5YRR8_9PLEO</name>
<sequence length="254" mass="28739">MSILLPLYIYPWAGWWDPLYWAAGNNTRLNFTVILNPCSGPCVNSRPEDPYIVEMPKLKDYPNIRTLGYVATNYTNKPIETVLAEIQTYNNWTSTLGSQKLAVDGVFFDETPGVYDWQWYDYLKKASQAVKGSAGLGQKVVVFNPGNIPGIYSNYLDLADITVVFEETYLHWLDKTNFEALKNLAKSTGVPQTTFAIMLHDVPNIPDDLLDWTTKQLKEMAGWGFLSSVGVAGEYWHSFSSLFDPFIRTYAKAS</sequence>
<dbReference type="InterPro" id="IPR021986">
    <property type="entry name" value="Spherulin4"/>
</dbReference>
<evidence type="ECO:0000313" key="2">
    <source>
        <dbReference type="Proteomes" id="UP000799770"/>
    </source>
</evidence>
<evidence type="ECO:0000313" key="1">
    <source>
        <dbReference type="EMBL" id="KAF2109137.1"/>
    </source>
</evidence>
<dbReference type="Proteomes" id="UP000799770">
    <property type="component" value="Unassembled WGS sequence"/>
</dbReference>
<dbReference type="AlphaFoldDB" id="A0A6A5YRR8"/>
<accession>A0A6A5YRR8</accession>
<dbReference type="Pfam" id="PF12138">
    <property type="entry name" value="Spherulin4"/>
    <property type="match status" value="1"/>
</dbReference>
<dbReference type="EMBL" id="ML977344">
    <property type="protein sequence ID" value="KAF2109137.1"/>
    <property type="molecule type" value="Genomic_DNA"/>
</dbReference>
<reference evidence="1" key="1">
    <citation type="journal article" date="2020" name="Stud. Mycol.">
        <title>101 Dothideomycetes genomes: a test case for predicting lifestyles and emergence of pathogens.</title>
        <authorList>
            <person name="Haridas S."/>
            <person name="Albert R."/>
            <person name="Binder M."/>
            <person name="Bloem J."/>
            <person name="Labutti K."/>
            <person name="Salamov A."/>
            <person name="Andreopoulos B."/>
            <person name="Baker S."/>
            <person name="Barry K."/>
            <person name="Bills G."/>
            <person name="Bluhm B."/>
            <person name="Cannon C."/>
            <person name="Castanera R."/>
            <person name="Culley D."/>
            <person name="Daum C."/>
            <person name="Ezra D."/>
            <person name="Gonzalez J."/>
            <person name="Henrissat B."/>
            <person name="Kuo A."/>
            <person name="Liang C."/>
            <person name="Lipzen A."/>
            <person name="Lutzoni F."/>
            <person name="Magnuson J."/>
            <person name="Mondo S."/>
            <person name="Nolan M."/>
            <person name="Ohm R."/>
            <person name="Pangilinan J."/>
            <person name="Park H.-J."/>
            <person name="Ramirez L."/>
            <person name="Alfaro M."/>
            <person name="Sun H."/>
            <person name="Tritt A."/>
            <person name="Yoshinaga Y."/>
            <person name="Zwiers L.-H."/>
            <person name="Turgeon B."/>
            <person name="Goodwin S."/>
            <person name="Spatafora J."/>
            <person name="Crous P."/>
            <person name="Grigoriev I."/>
        </authorList>
    </citation>
    <scope>NUCLEOTIDE SEQUENCE</scope>
    <source>
        <strain evidence="1">CBS 627.86</strain>
    </source>
</reference>
<keyword evidence="2" id="KW-1185">Reference proteome</keyword>
<dbReference type="PANTHER" id="PTHR35040">
    <property type="match status" value="1"/>
</dbReference>
<gene>
    <name evidence="1" type="ORF">BDV96DRAFT_503387</name>
</gene>
<organism evidence="1 2">
    <name type="scientific">Lophiotrema nucula</name>
    <dbReference type="NCBI Taxonomy" id="690887"/>
    <lineage>
        <taxon>Eukaryota</taxon>
        <taxon>Fungi</taxon>
        <taxon>Dikarya</taxon>
        <taxon>Ascomycota</taxon>
        <taxon>Pezizomycotina</taxon>
        <taxon>Dothideomycetes</taxon>
        <taxon>Pleosporomycetidae</taxon>
        <taxon>Pleosporales</taxon>
        <taxon>Lophiotremataceae</taxon>
        <taxon>Lophiotrema</taxon>
    </lineage>
</organism>